<dbReference type="OrthoDB" id="9797223at2"/>
<dbReference type="RefSeq" id="WP_130615017.1">
    <property type="nucleotide sequence ID" value="NZ_AP019400.1"/>
</dbReference>
<proteinExistence type="predicted"/>
<evidence type="ECO:0000259" key="3">
    <source>
        <dbReference type="PROSITE" id="PS51000"/>
    </source>
</evidence>
<dbReference type="AlphaFoldDB" id="A0A3T1DCW4"/>
<dbReference type="InterPro" id="IPR037171">
    <property type="entry name" value="NagB/RpiA_transferase-like"/>
</dbReference>
<dbReference type="PANTHER" id="PTHR30363:SF44">
    <property type="entry name" value="AGA OPERON TRANSCRIPTIONAL REPRESSOR-RELATED"/>
    <property type="match status" value="1"/>
</dbReference>
<dbReference type="InterPro" id="IPR001034">
    <property type="entry name" value="DeoR_HTH"/>
</dbReference>
<dbReference type="EMBL" id="AP019400">
    <property type="protein sequence ID" value="BBI35933.1"/>
    <property type="molecule type" value="Genomic_DNA"/>
</dbReference>
<dbReference type="GO" id="GO:0003700">
    <property type="term" value="F:DNA-binding transcription factor activity"/>
    <property type="evidence" value="ECO:0007669"/>
    <property type="project" value="InterPro"/>
</dbReference>
<keyword evidence="5" id="KW-1185">Reference proteome</keyword>
<evidence type="ECO:0000256" key="1">
    <source>
        <dbReference type="ARBA" id="ARBA00023015"/>
    </source>
</evidence>
<name>A0A3T1DCW4_9BACL</name>
<organism evidence="4 5">
    <name type="scientific">Cohnella abietis</name>
    <dbReference type="NCBI Taxonomy" id="2507935"/>
    <lineage>
        <taxon>Bacteria</taxon>
        <taxon>Bacillati</taxon>
        <taxon>Bacillota</taxon>
        <taxon>Bacilli</taxon>
        <taxon>Bacillales</taxon>
        <taxon>Paenibacillaceae</taxon>
        <taxon>Cohnella</taxon>
    </lineage>
</organism>
<dbReference type="Gene3D" id="3.40.50.1360">
    <property type="match status" value="1"/>
</dbReference>
<dbReference type="InterPro" id="IPR036390">
    <property type="entry name" value="WH_DNA-bd_sf"/>
</dbReference>
<dbReference type="SMART" id="SM01134">
    <property type="entry name" value="DeoRC"/>
    <property type="match status" value="1"/>
</dbReference>
<dbReference type="PROSITE" id="PS51000">
    <property type="entry name" value="HTH_DEOR_2"/>
    <property type="match status" value="1"/>
</dbReference>
<keyword evidence="2" id="KW-0804">Transcription</keyword>
<dbReference type="InterPro" id="IPR050313">
    <property type="entry name" value="Carb_Metab_HTH_regulators"/>
</dbReference>
<evidence type="ECO:0000313" key="4">
    <source>
        <dbReference type="EMBL" id="BBI35933.1"/>
    </source>
</evidence>
<gene>
    <name evidence="4" type="ORF">KCTCHS21_53320</name>
</gene>
<evidence type="ECO:0000313" key="5">
    <source>
        <dbReference type="Proteomes" id="UP000289856"/>
    </source>
</evidence>
<dbReference type="Pfam" id="PF08220">
    <property type="entry name" value="HTH_DeoR"/>
    <property type="match status" value="1"/>
</dbReference>
<protein>
    <submittedName>
        <fullName evidence="4">DeoR family transcriptional regulator</fullName>
    </submittedName>
</protein>
<sequence length="261" mass="29918">MSLIGEERKDYILQQLNLEGKVKTYDLVEKLKVSSEMIRRYLEELEEDNKLKRVYGGAIKINVAREEPIYFKREVLFSEEKRRIGRAAASLVEDNDVVFIDDGTTTLQIIDYLLNKKNITVLTISVAGLYMLIDYNNRGLFNGEIYFIGGKIDSSQSRSSGTFAEKMVESFYADKAYISIDGMMVDKGITGFDVQRGQLARKMIERSKQTIVVTDQSKFGQMQFFKIADLKEIDLIISDISAPKEWIAPLHDKHVTWIEAK</sequence>
<accession>A0A3T1DCW4</accession>
<dbReference type="SUPFAM" id="SSF46785">
    <property type="entry name" value="Winged helix' DNA-binding domain"/>
    <property type="match status" value="1"/>
</dbReference>
<dbReference type="Proteomes" id="UP000289856">
    <property type="component" value="Chromosome"/>
</dbReference>
<evidence type="ECO:0000256" key="2">
    <source>
        <dbReference type="ARBA" id="ARBA00023163"/>
    </source>
</evidence>
<dbReference type="PRINTS" id="PR00037">
    <property type="entry name" value="HTHLACR"/>
</dbReference>
<dbReference type="PANTHER" id="PTHR30363">
    <property type="entry name" value="HTH-TYPE TRANSCRIPTIONAL REGULATOR SRLR-RELATED"/>
    <property type="match status" value="1"/>
</dbReference>
<dbReference type="SMART" id="SM00420">
    <property type="entry name" value="HTH_DEOR"/>
    <property type="match status" value="1"/>
</dbReference>
<dbReference type="Gene3D" id="1.10.10.10">
    <property type="entry name" value="Winged helix-like DNA-binding domain superfamily/Winged helix DNA-binding domain"/>
    <property type="match status" value="1"/>
</dbReference>
<feature type="domain" description="HTH deoR-type" evidence="3">
    <location>
        <begin position="5"/>
        <end position="60"/>
    </location>
</feature>
<dbReference type="InterPro" id="IPR014036">
    <property type="entry name" value="DeoR-like_C"/>
</dbReference>
<dbReference type="KEGG" id="cohn:KCTCHS21_53320"/>
<dbReference type="SUPFAM" id="SSF100950">
    <property type="entry name" value="NagB/RpiA/CoA transferase-like"/>
    <property type="match status" value="1"/>
</dbReference>
<reference evidence="4 5" key="1">
    <citation type="submission" date="2019-01" db="EMBL/GenBank/DDBJ databases">
        <title>Complete genome sequence of Cohnella hallensis HS21 isolated from Korean fir (Abies koreana) rhizospheric soil.</title>
        <authorList>
            <person name="Jiang L."/>
            <person name="Kang S.W."/>
            <person name="Kim S."/>
            <person name="Jung J."/>
            <person name="Kim C.Y."/>
            <person name="Kim D.H."/>
            <person name="Kim S.W."/>
            <person name="Lee J."/>
        </authorList>
    </citation>
    <scope>NUCLEOTIDE SEQUENCE [LARGE SCALE GENOMIC DNA]</scope>
    <source>
        <strain evidence="4 5">HS21</strain>
    </source>
</reference>
<keyword evidence="1" id="KW-0805">Transcription regulation</keyword>
<dbReference type="InterPro" id="IPR036388">
    <property type="entry name" value="WH-like_DNA-bd_sf"/>
</dbReference>
<dbReference type="Pfam" id="PF00455">
    <property type="entry name" value="DeoRC"/>
    <property type="match status" value="1"/>
</dbReference>